<evidence type="ECO:0000313" key="7">
    <source>
        <dbReference type="Proteomes" id="UP000325576"/>
    </source>
</evidence>
<dbReference type="PROSITE" id="PS50977">
    <property type="entry name" value="HTH_TETR_2"/>
    <property type="match status" value="1"/>
</dbReference>
<protein>
    <recommendedName>
        <fullName evidence="5">HTH tetR-type domain-containing protein</fullName>
    </recommendedName>
</protein>
<dbReference type="PANTHER" id="PTHR30055:SF234">
    <property type="entry name" value="HTH-TYPE TRANSCRIPTIONAL REGULATOR BETI"/>
    <property type="match status" value="1"/>
</dbReference>
<dbReference type="Gene3D" id="1.10.357.10">
    <property type="entry name" value="Tetracycline Repressor, domain 2"/>
    <property type="match status" value="1"/>
</dbReference>
<sequence>MRDELYEAAMQLFAERPYAEVTVAEICERGMAGRATFFRLYESKAGLLSEYNRRLAAQVREALSAAKPSKAEDALRVVAEVVVAGWGPEHPGVNDMAQEVVATSSYVNVDAEVVPDLQHVIAEILVCGRESGELTFLPNERTVAWLIVATMTATVFDWFEFGLPANRPYDQVSSVALELIVRGLIA</sequence>
<feature type="domain" description="HTH tetR-type" evidence="5">
    <location>
        <begin position="1"/>
        <end position="59"/>
    </location>
</feature>
<comment type="caution">
    <text evidence="6">The sequence shown here is derived from an EMBL/GenBank/DDBJ whole genome shotgun (WGS) entry which is preliminary data.</text>
</comment>
<gene>
    <name evidence="6" type="ORF">BS297_27430</name>
</gene>
<dbReference type="PANTHER" id="PTHR30055">
    <property type="entry name" value="HTH-TYPE TRANSCRIPTIONAL REGULATOR RUTR"/>
    <property type="match status" value="1"/>
</dbReference>
<evidence type="ECO:0000256" key="3">
    <source>
        <dbReference type="ARBA" id="ARBA00023163"/>
    </source>
</evidence>
<dbReference type="AlphaFoldDB" id="A0A5N5DVS7"/>
<dbReference type="GO" id="GO:0000976">
    <property type="term" value="F:transcription cis-regulatory region binding"/>
    <property type="evidence" value="ECO:0007669"/>
    <property type="project" value="TreeGrafter"/>
</dbReference>
<keyword evidence="3" id="KW-0804">Transcription</keyword>
<dbReference type="EMBL" id="MRBO01000731">
    <property type="protein sequence ID" value="KAB2582145.1"/>
    <property type="molecule type" value="Genomic_DNA"/>
</dbReference>
<dbReference type="Proteomes" id="UP000325576">
    <property type="component" value="Unassembled WGS sequence"/>
</dbReference>
<evidence type="ECO:0000256" key="2">
    <source>
        <dbReference type="ARBA" id="ARBA00023125"/>
    </source>
</evidence>
<dbReference type="SUPFAM" id="SSF46689">
    <property type="entry name" value="Homeodomain-like"/>
    <property type="match status" value="1"/>
</dbReference>
<keyword evidence="2 4" id="KW-0238">DNA-binding</keyword>
<keyword evidence="1" id="KW-0805">Transcription regulation</keyword>
<dbReference type="InterPro" id="IPR009057">
    <property type="entry name" value="Homeodomain-like_sf"/>
</dbReference>
<dbReference type="Pfam" id="PF00440">
    <property type="entry name" value="TetR_N"/>
    <property type="match status" value="1"/>
</dbReference>
<proteinExistence type="predicted"/>
<dbReference type="InterPro" id="IPR001647">
    <property type="entry name" value="HTH_TetR"/>
</dbReference>
<evidence type="ECO:0000259" key="5">
    <source>
        <dbReference type="PROSITE" id="PS50977"/>
    </source>
</evidence>
<organism evidence="6 7">
    <name type="scientific">Rhodococcus erythropolis</name>
    <name type="common">Arthrobacter picolinophilus</name>
    <dbReference type="NCBI Taxonomy" id="1833"/>
    <lineage>
        <taxon>Bacteria</taxon>
        <taxon>Bacillati</taxon>
        <taxon>Actinomycetota</taxon>
        <taxon>Actinomycetes</taxon>
        <taxon>Mycobacteriales</taxon>
        <taxon>Nocardiaceae</taxon>
        <taxon>Rhodococcus</taxon>
        <taxon>Rhodococcus erythropolis group</taxon>
    </lineage>
</organism>
<feature type="DNA-binding region" description="H-T-H motif" evidence="4">
    <location>
        <begin position="22"/>
        <end position="41"/>
    </location>
</feature>
<evidence type="ECO:0000313" key="6">
    <source>
        <dbReference type="EMBL" id="KAB2582145.1"/>
    </source>
</evidence>
<evidence type="ECO:0000256" key="1">
    <source>
        <dbReference type="ARBA" id="ARBA00023015"/>
    </source>
</evidence>
<dbReference type="GO" id="GO:0003700">
    <property type="term" value="F:DNA-binding transcription factor activity"/>
    <property type="evidence" value="ECO:0007669"/>
    <property type="project" value="TreeGrafter"/>
</dbReference>
<dbReference type="InterPro" id="IPR050109">
    <property type="entry name" value="HTH-type_TetR-like_transc_reg"/>
</dbReference>
<name>A0A5N5DVS7_RHOER</name>
<reference evidence="6 7" key="1">
    <citation type="journal article" date="2017" name="Poromechanics V (2013)">
        <title>Genomic Characterization of the Arsenic-Tolerant Actinobacterium, &lt;i&gt;Rhodococcus erythropolis&lt;/i&gt; S43.</title>
        <authorList>
            <person name="Retamal-Morales G."/>
            <person name="Mehnert M."/>
            <person name="Schwabe R."/>
            <person name="Tischler D."/>
            <person name="Schloemann M."/>
            <person name="Levican G.J."/>
        </authorList>
    </citation>
    <scope>NUCLEOTIDE SEQUENCE [LARGE SCALE GENOMIC DNA]</scope>
    <source>
        <strain evidence="6 7">S43</strain>
    </source>
</reference>
<accession>A0A5N5DVS7</accession>
<evidence type="ECO:0000256" key="4">
    <source>
        <dbReference type="PROSITE-ProRule" id="PRU00335"/>
    </source>
</evidence>